<accession>A0A0J1IR26</accession>
<dbReference type="PANTHER" id="PTHR48079:SF6">
    <property type="entry name" value="NAD(P)-BINDING DOMAIN-CONTAINING PROTEIN-RELATED"/>
    <property type="match status" value="1"/>
</dbReference>
<gene>
    <name evidence="2" type="ORF">ABW02_01295</name>
</gene>
<protein>
    <submittedName>
        <fullName evidence="2">Epimerase</fullName>
    </submittedName>
</protein>
<dbReference type="Gene3D" id="3.40.50.720">
    <property type="entry name" value="NAD(P)-binding Rossmann-like Domain"/>
    <property type="match status" value="1"/>
</dbReference>
<evidence type="ECO:0000259" key="1">
    <source>
        <dbReference type="Pfam" id="PF01370"/>
    </source>
</evidence>
<sequence length="321" mass="35459">MKNVIVLGATGGTGAAITEELLNRGIKTIAFGRSMEKLHSLKEKLGNSHLLTLESGNAFDYNSIYDAAKDADVIFQCAAVPYVEMHHSQIPLGKAVMTAADKLSKKIVFIDGIYPYGKARTPLVDEEHPKNPHTKKGKVKLELEKLIFSNEWIKAEPMIIRLPDYYGPTTNFNSYLGMTLVNIAKGKISSYIGSLSIPREYVYLPDAAKMIIELAMNNDAYGQNWNIPGNTITGKRLIQIAQSTAGKSAPVIPLTRYMLKLIGIFSPVMKEMVEMSYLTETPVYLDGSKYKKTIGSLIQTSFEVGIAETIRSIQKDTQSAK</sequence>
<dbReference type="RefSeq" id="WP_047940101.1">
    <property type="nucleotide sequence ID" value="NZ_LDPH01000001.1"/>
</dbReference>
<proteinExistence type="predicted"/>
<dbReference type="InterPro" id="IPR001509">
    <property type="entry name" value="Epimerase_deHydtase"/>
</dbReference>
<dbReference type="PANTHER" id="PTHR48079">
    <property type="entry name" value="PROTEIN YEEZ"/>
    <property type="match status" value="1"/>
</dbReference>
<dbReference type="OrthoDB" id="112777at2"/>
<evidence type="ECO:0000313" key="2">
    <source>
        <dbReference type="EMBL" id="KLV28406.1"/>
    </source>
</evidence>
<keyword evidence="3" id="KW-1185">Reference proteome</keyword>
<dbReference type="GO" id="GO:0005737">
    <property type="term" value="C:cytoplasm"/>
    <property type="evidence" value="ECO:0007669"/>
    <property type="project" value="TreeGrafter"/>
</dbReference>
<dbReference type="Pfam" id="PF01370">
    <property type="entry name" value="Epimerase"/>
    <property type="match status" value="1"/>
</dbReference>
<organism evidence="2 3">
    <name type="scientific">Niallia circulans</name>
    <name type="common">Bacillus circulans</name>
    <dbReference type="NCBI Taxonomy" id="1397"/>
    <lineage>
        <taxon>Bacteria</taxon>
        <taxon>Bacillati</taxon>
        <taxon>Bacillota</taxon>
        <taxon>Bacilli</taxon>
        <taxon>Bacillales</taxon>
        <taxon>Bacillaceae</taxon>
        <taxon>Niallia</taxon>
    </lineage>
</organism>
<comment type="caution">
    <text evidence="2">The sequence shown here is derived from an EMBL/GenBank/DDBJ whole genome shotgun (WGS) entry which is preliminary data.</text>
</comment>
<dbReference type="InterPro" id="IPR051783">
    <property type="entry name" value="NAD(P)-dependent_oxidoreduct"/>
</dbReference>
<reference evidence="2 3" key="1">
    <citation type="submission" date="2015-05" db="EMBL/GenBank/DDBJ databases">
        <title>Whole genome sequence and identification of bacterial endophytes from Costus igneus.</title>
        <authorList>
            <person name="Lee Y.P."/>
            <person name="Gan H.M."/>
            <person name="Eng W."/>
            <person name="Wheatley M.S."/>
            <person name="Caraballo A."/>
            <person name="Polter S."/>
            <person name="Savka M.A."/>
            <person name="Hudson A.O."/>
        </authorList>
    </citation>
    <scope>NUCLEOTIDE SEQUENCE [LARGE SCALE GENOMIC DNA]</scope>
    <source>
        <strain evidence="2 3">RIT379</strain>
    </source>
</reference>
<dbReference type="Proteomes" id="UP000036045">
    <property type="component" value="Unassembled WGS sequence"/>
</dbReference>
<dbReference type="GO" id="GO:0004029">
    <property type="term" value="F:aldehyde dehydrogenase (NAD+) activity"/>
    <property type="evidence" value="ECO:0007669"/>
    <property type="project" value="TreeGrafter"/>
</dbReference>
<dbReference type="EMBL" id="LDPH01000001">
    <property type="protein sequence ID" value="KLV28406.1"/>
    <property type="molecule type" value="Genomic_DNA"/>
</dbReference>
<feature type="domain" description="NAD-dependent epimerase/dehydratase" evidence="1">
    <location>
        <begin position="4"/>
        <end position="227"/>
    </location>
</feature>
<name>A0A0J1IR26_NIACI</name>
<dbReference type="SUPFAM" id="SSF51735">
    <property type="entry name" value="NAD(P)-binding Rossmann-fold domains"/>
    <property type="match status" value="1"/>
</dbReference>
<evidence type="ECO:0000313" key="3">
    <source>
        <dbReference type="Proteomes" id="UP000036045"/>
    </source>
</evidence>
<dbReference type="AlphaFoldDB" id="A0A0J1IR26"/>
<dbReference type="PATRIC" id="fig|1397.4.peg.287"/>
<dbReference type="InterPro" id="IPR036291">
    <property type="entry name" value="NAD(P)-bd_dom_sf"/>
</dbReference>